<keyword evidence="1" id="KW-0472">Membrane</keyword>
<organism evidence="2 3">
    <name type="scientific">Leptospira idonii</name>
    <dbReference type="NCBI Taxonomy" id="1193500"/>
    <lineage>
        <taxon>Bacteria</taxon>
        <taxon>Pseudomonadati</taxon>
        <taxon>Spirochaetota</taxon>
        <taxon>Spirochaetia</taxon>
        <taxon>Leptospirales</taxon>
        <taxon>Leptospiraceae</taxon>
        <taxon>Leptospira</taxon>
    </lineage>
</organism>
<keyword evidence="1" id="KW-0812">Transmembrane</keyword>
<sequence>MDLSLFWIFLSFVFCVTLTVTQMGKKSLVIVVILVWWYFWLALSEFSLTGLFPPSDYAKLLYLVFFFFLTSFAVLFNSKKIYRYFSIDAETFLKKEVLNKESLFFKFQIFLLFPLFVFFCIRGLYLLLYVYEINFYRSEVYGLNTGSSALFFNSHVISSIYELLAGPLLLLGLFLGFSFYIYLKRSRVLAISYILIVMDSVMSAGRFGYHYILYSLILIVLYQMFIKKKVLSWKSLLLGAFVFLSIFLLSVSVSIKRNKSTSPISGFMERFVIDYHTNSFTIFSQELDNPESGIHKYTYGRSTFSGLEKYAAVILRSFNYKVNSQSDVIGGELMVNRVVGWNQKWEGKYYNAFGSMFYSMYRDGGVLFVILYGILFGCCLSYFSNGLVSKNPFHLSILSALSFIGIYGIFQPVTTGPILPSIFLIILFYKLNLQKISNFIRNTVFNV</sequence>
<evidence type="ECO:0000256" key="1">
    <source>
        <dbReference type="SAM" id="Phobius"/>
    </source>
</evidence>
<keyword evidence="1" id="KW-1133">Transmembrane helix</keyword>
<dbReference type="Proteomes" id="UP000298058">
    <property type="component" value="Unassembled WGS sequence"/>
</dbReference>
<feature type="transmembrane region" description="Helical" evidence="1">
    <location>
        <begin position="28"/>
        <end position="48"/>
    </location>
</feature>
<dbReference type="OrthoDB" id="344435at2"/>
<feature type="transmembrane region" description="Helical" evidence="1">
    <location>
        <begin position="236"/>
        <end position="255"/>
    </location>
</feature>
<proteinExistence type="predicted"/>
<keyword evidence="3" id="KW-1185">Reference proteome</keyword>
<dbReference type="EMBL" id="RQHW01000047">
    <property type="protein sequence ID" value="TGN18292.1"/>
    <property type="molecule type" value="Genomic_DNA"/>
</dbReference>
<feature type="transmembrane region" description="Helical" evidence="1">
    <location>
        <begin position="160"/>
        <end position="183"/>
    </location>
</feature>
<feature type="transmembrane region" description="Helical" evidence="1">
    <location>
        <begin position="6"/>
        <end position="21"/>
    </location>
</feature>
<name>A0A4R9LXA3_9LEPT</name>
<evidence type="ECO:0000313" key="3">
    <source>
        <dbReference type="Proteomes" id="UP000298058"/>
    </source>
</evidence>
<gene>
    <name evidence="2" type="ORF">EHS15_12870</name>
</gene>
<feature type="transmembrane region" description="Helical" evidence="1">
    <location>
        <begin position="204"/>
        <end position="224"/>
    </location>
</feature>
<accession>A0A4R9LXA3</accession>
<comment type="caution">
    <text evidence="2">The sequence shown here is derived from an EMBL/GenBank/DDBJ whole genome shotgun (WGS) entry which is preliminary data.</text>
</comment>
<reference evidence="2" key="1">
    <citation type="journal article" date="2019" name="PLoS Negl. Trop. Dis.">
        <title>Revisiting the worldwide diversity of Leptospira species in the environment.</title>
        <authorList>
            <person name="Vincent A.T."/>
            <person name="Schiettekatte O."/>
            <person name="Bourhy P."/>
            <person name="Veyrier F.J."/>
            <person name="Picardeau M."/>
        </authorList>
    </citation>
    <scope>NUCLEOTIDE SEQUENCE [LARGE SCALE GENOMIC DNA]</scope>
    <source>
        <strain evidence="2">201300427</strain>
    </source>
</reference>
<feature type="transmembrane region" description="Helical" evidence="1">
    <location>
        <begin position="109"/>
        <end position="131"/>
    </location>
</feature>
<feature type="transmembrane region" description="Helical" evidence="1">
    <location>
        <begin position="60"/>
        <end position="77"/>
    </location>
</feature>
<dbReference type="NCBIfam" id="TIGR04370">
    <property type="entry name" value="glyco_rpt_poly"/>
    <property type="match status" value="1"/>
</dbReference>
<dbReference type="AlphaFoldDB" id="A0A4R9LXA3"/>
<evidence type="ECO:0000313" key="2">
    <source>
        <dbReference type="EMBL" id="TGN18292.1"/>
    </source>
</evidence>
<feature type="transmembrane region" description="Helical" evidence="1">
    <location>
        <begin position="365"/>
        <end position="384"/>
    </location>
</feature>
<feature type="transmembrane region" description="Helical" evidence="1">
    <location>
        <begin position="404"/>
        <end position="429"/>
    </location>
</feature>
<protein>
    <submittedName>
        <fullName evidence="2">Oligosaccharide repeat unit polymerase</fullName>
    </submittedName>
</protein>